<protein>
    <submittedName>
        <fullName evidence="1">Uncharacterized protein</fullName>
    </submittedName>
</protein>
<proteinExistence type="predicted"/>
<dbReference type="EMBL" id="GFTR01001850">
    <property type="protein sequence ID" value="JAW14576.1"/>
    <property type="molecule type" value="Transcribed_RNA"/>
</dbReference>
<reference evidence="1" key="1">
    <citation type="journal article" date="2018" name="PLoS Negl. Trop. Dis.">
        <title>An insight into the salivary gland and fat body transcriptome of Panstrongylus lignarius (Hemiptera: Heteroptera), the main vector of Chagas disease in Peru.</title>
        <authorList>
            <person name="Nevoa J.C."/>
            <person name="Mendes M.T."/>
            <person name="da Silva M.V."/>
            <person name="Soares S.C."/>
            <person name="Oliveira C.J.F."/>
            <person name="Ribeiro J.M.C."/>
        </authorList>
    </citation>
    <scope>NUCLEOTIDE SEQUENCE</scope>
</reference>
<name>A0A224XQ02_9HEMI</name>
<sequence length="112" mass="11735">MVSAAFLIPASSSLADASRDLKSNQDGILNPLLSVTGIVGAVGQITFAKGGRIALIALAHPCPVSPKPCKNIIVAVCFAVAAMTTGDVDMFWNWISDSTDPKINVFANYNIK</sequence>
<accession>A0A224XQ02</accession>
<dbReference type="AlphaFoldDB" id="A0A224XQ02"/>
<evidence type="ECO:0000313" key="1">
    <source>
        <dbReference type="EMBL" id="JAW14576.1"/>
    </source>
</evidence>
<organism evidence="1">
    <name type="scientific">Panstrongylus lignarius</name>
    <dbReference type="NCBI Taxonomy" id="156445"/>
    <lineage>
        <taxon>Eukaryota</taxon>
        <taxon>Metazoa</taxon>
        <taxon>Ecdysozoa</taxon>
        <taxon>Arthropoda</taxon>
        <taxon>Hexapoda</taxon>
        <taxon>Insecta</taxon>
        <taxon>Pterygota</taxon>
        <taxon>Neoptera</taxon>
        <taxon>Paraneoptera</taxon>
        <taxon>Hemiptera</taxon>
        <taxon>Heteroptera</taxon>
        <taxon>Panheteroptera</taxon>
        <taxon>Cimicomorpha</taxon>
        <taxon>Reduviidae</taxon>
        <taxon>Triatominae</taxon>
        <taxon>Panstrongylus</taxon>
    </lineage>
</organism>